<evidence type="ECO:0000259" key="10">
    <source>
        <dbReference type="PROSITE" id="PS51123"/>
    </source>
</evidence>
<keyword evidence="5 9" id="KW-1133">Transmembrane helix</keyword>
<evidence type="ECO:0000256" key="8">
    <source>
        <dbReference type="SAM" id="MobiDB-lite"/>
    </source>
</evidence>
<dbReference type="OrthoDB" id="9783110at2"/>
<keyword evidence="6 7" id="KW-0472">Membrane</keyword>
<dbReference type="GO" id="GO:0005886">
    <property type="term" value="C:plasma membrane"/>
    <property type="evidence" value="ECO:0007669"/>
    <property type="project" value="UniProtKB-SubCell"/>
</dbReference>
<keyword evidence="11" id="KW-0282">Flagellum</keyword>
<dbReference type="KEGG" id="vin:AKJ08_3405"/>
<dbReference type="RefSeq" id="WP_050727099.1">
    <property type="nucleotide sequence ID" value="NZ_CP012332.1"/>
</dbReference>
<dbReference type="AlphaFoldDB" id="A0A0K1PHK1"/>
<accession>A0A0K1PHK1</accession>
<evidence type="ECO:0000256" key="1">
    <source>
        <dbReference type="ARBA" id="ARBA00004162"/>
    </source>
</evidence>
<dbReference type="InterPro" id="IPR006665">
    <property type="entry name" value="OmpA-like"/>
</dbReference>
<comment type="subcellular location">
    <subcellularLocation>
        <location evidence="1">Cell membrane</location>
        <topology evidence="1">Single-pass membrane protein</topology>
    </subcellularLocation>
</comment>
<dbReference type="Gene3D" id="3.30.1330.60">
    <property type="entry name" value="OmpA-like domain"/>
    <property type="match status" value="1"/>
</dbReference>
<feature type="region of interest" description="Disordered" evidence="8">
    <location>
        <begin position="70"/>
        <end position="104"/>
    </location>
</feature>
<organism evidence="11 12">
    <name type="scientific">Vulgatibacter incomptus</name>
    <dbReference type="NCBI Taxonomy" id="1391653"/>
    <lineage>
        <taxon>Bacteria</taxon>
        <taxon>Pseudomonadati</taxon>
        <taxon>Myxococcota</taxon>
        <taxon>Myxococcia</taxon>
        <taxon>Myxococcales</taxon>
        <taxon>Cystobacterineae</taxon>
        <taxon>Vulgatibacteraceae</taxon>
        <taxon>Vulgatibacter</taxon>
    </lineage>
</organism>
<dbReference type="EMBL" id="CP012332">
    <property type="protein sequence ID" value="AKU93018.1"/>
    <property type="molecule type" value="Genomic_DNA"/>
</dbReference>
<dbReference type="InterPro" id="IPR036737">
    <property type="entry name" value="OmpA-like_sf"/>
</dbReference>
<feature type="transmembrane region" description="Helical" evidence="9">
    <location>
        <begin position="20"/>
        <end position="40"/>
    </location>
</feature>
<evidence type="ECO:0000313" key="12">
    <source>
        <dbReference type="Proteomes" id="UP000055590"/>
    </source>
</evidence>
<gene>
    <name evidence="11" type="ORF">AKJ08_3405</name>
</gene>
<feature type="compositionally biased region" description="Basic and acidic residues" evidence="8">
    <location>
        <begin position="94"/>
        <end position="104"/>
    </location>
</feature>
<dbReference type="PATRIC" id="fig|1391653.3.peg.3555"/>
<dbReference type="InterPro" id="IPR050330">
    <property type="entry name" value="Bact_OuterMem_StrucFunc"/>
</dbReference>
<evidence type="ECO:0000256" key="7">
    <source>
        <dbReference type="PROSITE-ProRule" id="PRU00473"/>
    </source>
</evidence>
<keyword evidence="4 9" id="KW-0812">Transmembrane</keyword>
<keyword evidence="11" id="KW-0969">Cilium</keyword>
<evidence type="ECO:0000256" key="6">
    <source>
        <dbReference type="ARBA" id="ARBA00023136"/>
    </source>
</evidence>
<evidence type="ECO:0000256" key="9">
    <source>
        <dbReference type="SAM" id="Phobius"/>
    </source>
</evidence>
<comment type="similarity">
    <text evidence="2">Belongs to the MotB family.</text>
</comment>
<protein>
    <submittedName>
        <fullName evidence="11">Flagellar motor rotation protein MotB</fullName>
    </submittedName>
</protein>
<dbReference type="SUPFAM" id="SSF103088">
    <property type="entry name" value="OmpA-like"/>
    <property type="match status" value="1"/>
</dbReference>
<dbReference type="Pfam" id="PF13677">
    <property type="entry name" value="MotB_plug"/>
    <property type="match status" value="1"/>
</dbReference>
<evidence type="ECO:0000256" key="3">
    <source>
        <dbReference type="ARBA" id="ARBA00022475"/>
    </source>
</evidence>
<dbReference type="Pfam" id="PF00691">
    <property type="entry name" value="OmpA"/>
    <property type="match status" value="1"/>
</dbReference>
<evidence type="ECO:0000256" key="4">
    <source>
        <dbReference type="ARBA" id="ARBA00022692"/>
    </source>
</evidence>
<reference evidence="11 12" key="1">
    <citation type="submission" date="2015-08" db="EMBL/GenBank/DDBJ databases">
        <authorList>
            <person name="Babu N.S."/>
            <person name="Beckwith C.J."/>
            <person name="Beseler K.G."/>
            <person name="Brison A."/>
            <person name="Carone J.V."/>
            <person name="Caskin T.P."/>
            <person name="Diamond M."/>
            <person name="Durham M.E."/>
            <person name="Foxe J.M."/>
            <person name="Go M."/>
            <person name="Henderson B.A."/>
            <person name="Jones I.B."/>
            <person name="McGettigan J.A."/>
            <person name="Micheletti S.J."/>
            <person name="Nasrallah M.E."/>
            <person name="Ortiz D."/>
            <person name="Piller C.R."/>
            <person name="Privatt S.R."/>
            <person name="Schneider S.L."/>
            <person name="Sharp S."/>
            <person name="Smith T.C."/>
            <person name="Stanton J.D."/>
            <person name="Ullery H.E."/>
            <person name="Wilson R.J."/>
            <person name="Serrano M.G."/>
            <person name="Buck G."/>
            <person name="Lee V."/>
            <person name="Wang Y."/>
            <person name="Carvalho R."/>
            <person name="Voegtly L."/>
            <person name="Shi R."/>
            <person name="Duckworth R."/>
            <person name="Johnson A."/>
            <person name="Loviza R."/>
            <person name="Walstead R."/>
            <person name="Shah Z."/>
            <person name="Kiflezghi M."/>
            <person name="Wade K."/>
            <person name="Ball S.L."/>
            <person name="Bradley K.W."/>
            <person name="Asai D.J."/>
            <person name="Bowman C.A."/>
            <person name="Russell D.A."/>
            <person name="Pope W.H."/>
            <person name="Jacobs-Sera D."/>
            <person name="Hendrix R.W."/>
            <person name="Hatfull G.F."/>
        </authorList>
    </citation>
    <scope>NUCLEOTIDE SEQUENCE [LARGE SCALE GENOMIC DNA]</scope>
    <source>
        <strain evidence="11 12">DSM 27710</strain>
    </source>
</reference>
<name>A0A0K1PHK1_9BACT</name>
<sequence>MSRRKKKHHEEEHENHERWLVSYADFITLLFAFFVVMYAVSRVDNERLIQVSSAIRFALHFEGTGGVEKLPLFQGPPTGGSDGIGQESGSPMRPVDREKERAERTRRKLETRLRALLRDQHASAVTVEAEGERLIIRMSASRFFASAEAALQPEAIPILDAIAEEIVPLCIPIRVEGHTDERPIRSARFRNNWDLSAARAASVVSFLEQAHHVAPGRLSAAGFAAGRPLPGHTAWSDEEAARRVDIVMELSAGDPSEGSPCP</sequence>
<dbReference type="Proteomes" id="UP000055590">
    <property type="component" value="Chromosome"/>
</dbReference>
<feature type="domain" description="OmpA-like" evidence="10">
    <location>
        <begin position="131"/>
        <end position="252"/>
    </location>
</feature>
<dbReference type="STRING" id="1391653.AKJ08_3405"/>
<evidence type="ECO:0000256" key="5">
    <source>
        <dbReference type="ARBA" id="ARBA00022989"/>
    </source>
</evidence>
<dbReference type="PROSITE" id="PS51123">
    <property type="entry name" value="OMPA_2"/>
    <property type="match status" value="1"/>
</dbReference>
<keyword evidence="3" id="KW-1003">Cell membrane</keyword>
<keyword evidence="11" id="KW-0966">Cell projection</keyword>
<dbReference type="PANTHER" id="PTHR30329">
    <property type="entry name" value="STATOR ELEMENT OF FLAGELLAR MOTOR COMPLEX"/>
    <property type="match status" value="1"/>
</dbReference>
<dbReference type="PANTHER" id="PTHR30329:SF21">
    <property type="entry name" value="LIPOPROTEIN YIAD-RELATED"/>
    <property type="match status" value="1"/>
</dbReference>
<dbReference type="InterPro" id="IPR025713">
    <property type="entry name" value="MotB-like_N_dom"/>
</dbReference>
<dbReference type="CDD" id="cd07185">
    <property type="entry name" value="OmpA_C-like"/>
    <property type="match status" value="1"/>
</dbReference>
<evidence type="ECO:0000313" key="11">
    <source>
        <dbReference type="EMBL" id="AKU93018.1"/>
    </source>
</evidence>
<keyword evidence="12" id="KW-1185">Reference proteome</keyword>
<proteinExistence type="inferred from homology"/>
<evidence type="ECO:0000256" key="2">
    <source>
        <dbReference type="ARBA" id="ARBA00008914"/>
    </source>
</evidence>